<evidence type="ECO:0000313" key="3">
    <source>
        <dbReference type="EMBL" id="MFC7236107.1"/>
    </source>
</evidence>
<feature type="transmembrane region" description="Helical" evidence="1">
    <location>
        <begin position="86"/>
        <end position="106"/>
    </location>
</feature>
<keyword evidence="1" id="KW-1133">Transmembrane helix</keyword>
<name>A0ABD5ZS14_9EURY</name>
<gene>
    <name evidence="3" type="ORF">ACFQJ4_12345</name>
</gene>
<comment type="caution">
    <text evidence="3">The sequence shown here is derived from an EMBL/GenBank/DDBJ whole genome shotgun (WGS) entry which is preliminary data.</text>
</comment>
<keyword evidence="1" id="KW-0812">Transmembrane</keyword>
<dbReference type="InterPro" id="IPR011674">
    <property type="entry name" value="DUF1616"/>
</dbReference>
<dbReference type="AlphaFoldDB" id="A0ABD5ZS14"/>
<reference evidence="3 4" key="1">
    <citation type="journal article" date="2019" name="Int. J. Syst. Evol. Microbiol.">
        <title>The Global Catalogue of Microorganisms (GCM) 10K type strain sequencing project: providing services to taxonomists for standard genome sequencing and annotation.</title>
        <authorList>
            <consortium name="The Broad Institute Genomics Platform"/>
            <consortium name="The Broad Institute Genome Sequencing Center for Infectious Disease"/>
            <person name="Wu L."/>
            <person name="Ma J."/>
        </authorList>
    </citation>
    <scope>NUCLEOTIDE SEQUENCE [LARGE SCALE GENOMIC DNA]</scope>
    <source>
        <strain evidence="3 4">DT85</strain>
    </source>
</reference>
<protein>
    <submittedName>
        <fullName evidence="3">DUF1616 domain-containing protein</fullName>
    </submittedName>
</protein>
<evidence type="ECO:0000256" key="1">
    <source>
        <dbReference type="SAM" id="Phobius"/>
    </source>
</evidence>
<feature type="transmembrane region" description="Helical" evidence="1">
    <location>
        <begin position="118"/>
        <end position="135"/>
    </location>
</feature>
<evidence type="ECO:0000259" key="2">
    <source>
        <dbReference type="Pfam" id="PF07760"/>
    </source>
</evidence>
<keyword evidence="1" id="KW-0472">Membrane</keyword>
<proteinExistence type="predicted"/>
<feature type="domain" description="DUF1616" evidence="2">
    <location>
        <begin position="29"/>
        <end position="320"/>
    </location>
</feature>
<dbReference type="Pfam" id="PF07760">
    <property type="entry name" value="DUF1616"/>
    <property type="match status" value="1"/>
</dbReference>
<dbReference type="EMBL" id="JBHTAP010000001">
    <property type="protein sequence ID" value="MFC7236107.1"/>
    <property type="molecule type" value="Genomic_DNA"/>
</dbReference>
<accession>A0ABD5ZS14</accession>
<dbReference type="GeneID" id="79267813"/>
<evidence type="ECO:0000313" key="4">
    <source>
        <dbReference type="Proteomes" id="UP001596398"/>
    </source>
</evidence>
<organism evidence="3 4">
    <name type="scientific">Halosegnis marinus</name>
    <dbReference type="NCBI Taxonomy" id="3034023"/>
    <lineage>
        <taxon>Archaea</taxon>
        <taxon>Methanobacteriati</taxon>
        <taxon>Methanobacteriota</taxon>
        <taxon>Stenosarchaea group</taxon>
        <taxon>Halobacteria</taxon>
        <taxon>Halobacteriales</taxon>
        <taxon>Natronomonadaceae</taxon>
        <taxon>Halosegnis</taxon>
    </lineage>
</organism>
<feature type="transmembrane region" description="Helical" evidence="1">
    <location>
        <begin position="46"/>
        <end position="65"/>
    </location>
</feature>
<sequence>MKDSITVRLPGGPTARAVELPADCLVPLLLAVVADAVLVWTPAAPGALRVGAGLLVLFVLPGYAVQAALFPRAGGAGDAAGEGLPARLALSFGLSLAALPLVGVALDVSGVGLGARAFVGALTGLVAAGLVAAVVRRNRLPPGERFRLRDDAWLGSLRLPSGGLGSRLGSVALAVAVVAAVATAGLAVTTPAGGESYTSTALLAENESGDLVASGYPTSVPAGGSAPLVLAVENHESATTSYTVVVQLQRVAANGTVTERAELDRLDATVAAGERWVEPHTVRPTMTGTDLRLFYLVYRGDAPAAPTDATAYRSVYVWLDVPANATAE</sequence>
<dbReference type="RefSeq" id="WP_276234258.1">
    <property type="nucleotide sequence ID" value="NZ_CP119802.1"/>
</dbReference>
<keyword evidence="4" id="KW-1185">Reference proteome</keyword>
<dbReference type="Proteomes" id="UP001596398">
    <property type="component" value="Unassembled WGS sequence"/>
</dbReference>